<protein>
    <recommendedName>
        <fullName evidence="1">DUF1543 domain-containing protein</fullName>
    </recommendedName>
</protein>
<dbReference type="Pfam" id="PF07566">
    <property type="entry name" value="DUF1543"/>
    <property type="match status" value="2"/>
</dbReference>
<feature type="domain" description="DUF1543" evidence="1">
    <location>
        <begin position="91"/>
        <end position="135"/>
    </location>
</feature>
<reference evidence="2" key="1">
    <citation type="submission" date="2019-04" db="EMBL/GenBank/DDBJ databases">
        <authorList>
            <person name="Brambilla D."/>
        </authorList>
    </citation>
    <scope>NUCLEOTIDE SEQUENCE</scope>
    <source>
        <strain evidence="2">BAL1</strain>
    </source>
</reference>
<accession>A0A486XKK0</accession>
<evidence type="ECO:0000259" key="1">
    <source>
        <dbReference type="Pfam" id="PF07566"/>
    </source>
</evidence>
<proteinExistence type="predicted"/>
<gene>
    <name evidence="2" type="ORF">BAL341_941</name>
</gene>
<dbReference type="EMBL" id="CAAJGR010000072">
    <property type="protein sequence ID" value="VHO02599.1"/>
    <property type="molecule type" value="Genomic_DNA"/>
</dbReference>
<organism evidence="2">
    <name type="scientific">Rheinheimera sp. BAL341</name>
    <dbReference type="NCBI Taxonomy" id="1708203"/>
    <lineage>
        <taxon>Bacteria</taxon>
        <taxon>Pseudomonadati</taxon>
        <taxon>Pseudomonadota</taxon>
        <taxon>Gammaproteobacteria</taxon>
        <taxon>Chromatiales</taxon>
        <taxon>Chromatiaceae</taxon>
        <taxon>Rheinheimera</taxon>
    </lineage>
</organism>
<feature type="domain" description="DUF1543" evidence="1">
    <location>
        <begin position="15"/>
        <end position="66"/>
    </location>
</feature>
<sequence length="166" mass="18610">MKLFLVYLGGVAPGANIELHDVRFVAAEQIADTYPLLCKQWFGTVKGLHLDSYMQVRHIDGFAITLHDTPAQQDEKLFFVNFGGYYPDKIAEQHDFMLCVACSAQEAKAKAKKTLLTDADSQHKDDLLQLDDCFAIEQLQGLHIHLTPSGQSQPMRPDWSGYNIIG</sequence>
<dbReference type="InterPro" id="IPR011440">
    <property type="entry name" value="DUF1543"/>
</dbReference>
<evidence type="ECO:0000313" key="2">
    <source>
        <dbReference type="EMBL" id="VHO02599.1"/>
    </source>
</evidence>
<name>A0A486XKK0_9GAMM</name>
<dbReference type="AlphaFoldDB" id="A0A486XKK0"/>
<dbReference type="Gene3D" id="3.10.20.10">
    <property type="match status" value="2"/>
</dbReference>